<feature type="compositionally biased region" description="Low complexity" evidence="1">
    <location>
        <begin position="249"/>
        <end position="267"/>
    </location>
</feature>
<dbReference type="Pfam" id="PF13136">
    <property type="entry name" value="DUF3984"/>
    <property type="match status" value="1"/>
</dbReference>
<gene>
    <name evidence="2" type="ORF">E0L32_008018</name>
</gene>
<feature type="compositionally biased region" description="Low complexity" evidence="1">
    <location>
        <begin position="118"/>
        <end position="132"/>
    </location>
</feature>
<feature type="region of interest" description="Disordered" evidence="1">
    <location>
        <begin position="1"/>
        <end position="26"/>
    </location>
</feature>
<dbReference type="InterPro" id="IPR025040">
    <property type="entry name" value="DUF3984"/>
</dbReference>
<sequence>MDVAYNQHSREAKRKNRSTTNLNHLTLAPLTTKLPLDHHHHSSDHEQHVTIADSTTWSTASFVHSTSYLQGKSAPTTPGLLSRSPARSRSRGHNGSSSSRRGGASTPTSGGGGGGGSHLPKSKSATHLPAAAHSRHLASHSVTTLSTTTHGGTASVRRRRGEDGFLSATREREDSDWLLRAGAVISSETRESKGQAWLLSRASSTSLSGMRDAEEEALEREMARERELASRSASRRGSLAPGDDNAFYSSPPGSRFGSRSQSRAGSRTQMLTPGERRSVDGYFAEVGGSSGSHERFPEPDFVSLDEALESVEQDTTVEDEADVRRLVKREKAGVGAWLGNMVGWPLFSVQENEEESSEDDEDDEELYTEGSLDEVMLQGRRRSGVRQFEGVADLSEERVPPPKENEGGWQDAAWLLTVASKVLL</sequence>
<comment type="caution">
    <text evidence="2">The sequence shown here is derived from an EMBL/GenBank/DDBJ whole genome shotgun (WGS) entry which is preliminary data.</text>
</comment>
<dbReference type="GeneID" id="41975465"/>
<evidence type="ECO:0000313" key="3">
    <source>
        <dbReference type="Proteomes" id="UP000319257"/>
    </source>
</evidence>
<accession>A0A507B1P3</accession>
<feature type="compositionally biased region" description="Acidic residues" evidence="1">
    <location>
        <begin position="351"/>
        <end position="367"/>
    </location>
</feature>
<feature type="region of interest" description="Disordered" evidence="1">
    <location>
        <begin position="203"/>
        <end position="273"/>
    </location>
</feature>
<reference evidence="2 3" key="1">
    <citation type="submission" date="2019-06" db="EMBL/GenBank/DDBJ databases">
        <title>Draft genome sequence of the filamentous fungus Phialemoniopsis curvata isolated from diesel fuel.</title>
        <authorList>
            <person name="Varaljay V.A."/>
            <person name="Lyon W.J."/>
            <person name="Crouch A.L."/>
            <person name="Drake C.E."/>
            <person name="Hollomon J.M."/>
            <person name="Nadeau L.J."/>
            <person name="Nunn H.S."/>
            <person name="Stevenson B.S."/>
            <person name="Bojanowski C.L."/>
            <person name="Crookes-Goodson W.J."/>
        </authorList>
    </citation>
    <scope>NUCLEOTIDE SEQUENCE [LARGE SCALE GENOMIC DNA]</scope>
    <source>
        <strain evidence="2 3">D216</strain>
    </source>
</reference>
<dbReference type="InParanoid" id="A0A507B1P3"/>
<dbReference type="OrthoDB" id="5339776at2759"/>
<dbReference type="STRING" id="1093900.A0A507B1P3"/>
<feature type="region of interest" description="Disordered" evidence="1">
    <location>
        <begin position="350"/>
        <end position="372"/>
    </location>
</feature>
<feature type="compositionally biased region" description="Low complexity" evidence="1">
    <location>
        <begin position="230"/>
        <end position="240"/>
    </location>
</feature>
<dbReference type="EMBL" id="SKBQ01000051">
    <property type="protein sequence ID" value="TPX10981.1"/>
    <property type="molecule type" value="Genomic_DNA"/>
</dbReference>
<dbReference type="RefSeq" id="XP_030992692.1">
    <property type="nucleotide sequence ID" value="XM_031142826.1"/>
</dbReference>
<dbReference type="Proteomes" id="UP000319257">
    <property type="component" value="Unassembled WGS sequence"/>
</dbReference>
<proteinExistence type="predicted"/>
<organism evidence="2 3">
    <name type="scientific">Thyridium curvatum</name>
    <dbReference type="NCBI Taxonomy" id="1093900"/>
    <lineage>
        <taxon>Eukaryota</taxon>
        <taxon>Fungi</taxon>
        <taxon>Dikarya</taxon>
        <taxon>Ascomycota</taxon>
        <taxon>Pezizomycotina</taxon>
        <taxon>Sordariomycetes</taxon>
        <taxon>Sordariomycetidae</taxon>
        <taxon>Thyridiales</taxon>
        <taxon>Thyridiaceae</taxon>
        <taxon>Thyridium</taxon>
    </lineage>
</organism>
<evidence type="ECO:0000256" key="1">
    <source>
        <dbReference type="SAM" id="MobiDB-lite"/>
    </source>
</evidence>
<feature type="compositionally biased region" description="Low complexity" evidence="1">
    <location>
        <begin position="139"/>
        <end position="155"/>
    </location>
</feature>
<name>A0A507B1P3_9PEZI</name>
<feature type="compositionally biased region" description="Basic and acidic residues" evidence="1">
    <location>
        <begin position="219"/>
        <end position="229"/>
    </location>
</feature>
<dbReference type="AlphaFoldDB" id="A0A507B1P3"/>
<keyword evidence="3" id="KW-1185">Reference proteome</keyword>
<feature type="region of interest" description="Disordered" evidence="1">
    <location>
        <begin position="69"/>
        <end position="167"/>
    </location>
</feature>
<feature type="compositionally biased region" description="Low complexity" evidence="1">
    <location>
        <begin position="93"/>
        <end position="108"/>
    </location>
</feature>
<evidence type="ECO:0000313" key="2">
    <source>
        <dbReference type="EMBL" id="TPX10981.1"/>
    </source>
</evidence>
<protein>
    <submittedName>
        <fullName evidence="2">Uncharacterized protein</fullName>
    </submittedName>
</protein>